<dbReference type="HOGENOM" id="CLU_858044_0_0_1"/>
<dbReference type="GO" id="GO:0016853">
    <property type="term" value="F:isomerase activity"/>
    <property type="evidence" value="ECO:0007669"/>
    <property type="project" value="UniProtKB-KW"/>
</dbReference>
<dbReference type="Pfam" id="PF04303">
    <property type="entry name" value="PrpF"/>
    <property type="match status" value="1"/>
</dbReference>
<dbReference type="STRING" id="452589.G9NP53"/>
<organism evidence="4 5">
    <name type="scientific">Hypocrea atroviridis (strain ATCC 20476 / IMI 206040)</name>
    <name type="common">Trichoderma atroviride</name>
    <dbReference type="NCBI Taxonomy" id="452589"/>
    <lineage>
        <taxon>Eukaryota</taxon>
        <taxon>Fungi</taxon>
        <taxon>Dikarya</taxon>
        <taxon>Ascomycota</taxon>
        <taxon>Pezizomycotina</taxon>
        <taxon>Sordariomycetes</taxon>
        <taxon>Hypocreomycetidae</taxon>
        <taxon>Hypocreales</taxon>
        <taxon>Hypocreaceae</taxon>
        <taxon>Trichoderma</taxon>
    </lineage>
</organism>
<accession>G9NP53</accession>
<evidence type="ECO:0000313" key="5">
    <source>
        <dbReference type="Proteomes" id="UP000005426"/>
    </source>
</evidence>
<feature type="domain" description="Capsule synthesis protein CapA" evidence="3">
    <location>
        <begin position="206"/>
        <end position="321"/>
    </location>
</feature>
<keyword evidence="2" id="KW-0413">Isomerase</keyword>
<dbReference type="eggNOG" id="ENOG502QSUX">
    <property type="taxonomic scope" value="Eukaryota"/>
</dbReference>
<gene>
    <name evidence="4" type="ORF">TRIATDRAFT_90318</name>
</gene>
<comment type="similarity">
    <text evidence="1">Belongs to the PrpF family.</text>
</comment>
<dbReference type="Gene3D" id="3.10.310.10">
    <property type="entry name" value="Diaminopimelate Epimerase, Chain A, domain 1"/>
    <property type="match status" value="2"/>
</dbReference>
<dbReference type="OrthoDB" id="10267539at2759"/>
<evidence type="ECO:0000313" key="4">
    <source>
        <dbReference type="EMBL" id="EHK47838.1"/>
    </source>
</evidence>
<dbReference type="Pfam" id="PF09587">
    <property type="entry name" value="PGA_cap"/>
    <property type="match status" value="1"/>
</dbReference>
<dbReference type="AlphaFoldDB" id="G9NP53"/>
<evidence type="ECO:0000256" key="1">
    <source>
        <dbReference type="ARBA" id="ARBA00007673"/>
    </source>
</evidence>
<reference evidence="4 5" key="1">
    <citation type="journal article" date="2011" name="Genome Biol.">
        <title>Comparative genome sequence analysis underscores mycoparasitism as the ancestral life style of Trichoderma.</title>
        <authorList>
            <person name="Kubicek C.P."/>
            <person name="Herrera-Estrella A."/>
            <person name="Seidl-Seiboth V."/>
            <person name="Martinez D.A."/>
            <person name="Druzhinina I.S."/>
            <person name="Thon M."/>
            <person name="Zeilinger S."/>
            <person name="Casas-Flores S."/>
            <person name="Horwitz B.A."/>
            <person name="Mukherjee P.K."/>
            <person name="Mukherjee M."/>
            <person name="Kredics L."/>
            <person name="Alcaraz L.D."/>
            <person name="Aerts A."/>
            <person name="Antal Z."/>
            <person name="Atanasova L."/>
            <person name="Cervantes-Badillo M.G."/>
            <person name="Challacombe J."/>
            <person name="Chertkov O."/>
            <person name="McCluskey K."/>
            <person name="Coulpier F."/>
            <person name="Deshpande N."/>
            <person name="von Doehren H."/>
            <person name="Ebbole D.J."/>
            <person name="Esquivel-Naranjo E.U."/>
            <person name="Fekete E."/>
            <person name="Flipphi M."/>
            <person name="Glaser F."/>
            <person name="Gomez-Rodriguez E.Y."/>
            <person name="Gruber S."/>
            <person name="Han C."/>
            <person name="Henrissat B."/>
            <person name="Hermosa R."/>
            <person name="Hernandez-Onate M."/>
            <person name="Karaffa L."/>
            <person name="Kosti I."/>
            <person name="Le Crom S."/>
            <person name="Lindquist E."/>
            <person name="Lucas S."/>
            <person name="Luebeck M."/>
            <person name="Luebeck P.S."/>
            <person name="Margeot A."/>
            <person name="Metz B."/>
            <person name="Misra M."/>
            <person name="Nevalainen H."/>
            <person name="Omann M."/>
            <person name="Packer N."/>
            <person name="Perrone G."/>
            <person name="Uresti-Rivera E.E."/>
            <person name="Salamov A."/>
            <person name="Schmoll M."/>
            <person name="Seiboth B."/>
            <person name="Shapiro H."/>
            <person name="Sukno S."/>
            <person name="Tamayo-Ramos J.A."/>
            <person name="Tisch D."/>
            <person name="Wiest A."/>
            <person name="Wilkinson H.H."/>
            <person name="Zhang M."/>
            <person name="Coutinho P.M."/>
            <person name="Kenerley C.M."/>
            <person name="Monte E."/>
            <person name="Baker S.E."/>
            <person name="Grigoriev I.V."/>
        </authorList>
    </citation>
    <scope>NUCLEOTIDE SEQUENCE [LARGE SCALE GENOMIC DNA]</scope>
    <source>
        <strain evidence="5">ATCC 20476 / IMI 206040</strain>
    </source>
</reference>
<evidence type="ECO:0000259" key="3">
    <source>
        <dbReference type="Pfam" id="PF09587"/>
    </source>
</evidence>
<dbReference type="PANTHER" id="PTHR43709">
    <property type="entry name" value="ACONITATE ISOMERASE-RELATED"/>
    <property type="match status" value="1"/>
</dbReference>
<name>G9NP53_HYPAI</name>
<sequence length="324" mass="34892">MNPSLANDDTAITEVKIYNTDTQRILYAHVPVDKKSGISIPAGNATIAGVPGTSAPIWKDYKDAISGSRFKGIIPTRRTIDTLNVQGKKVDCPICDVANISVFVRATDVGLMGSELAKYITANAEVIALCKEPRGKAAQLIGMCADWELVHEQSPGLPFVVLITPLTHGAADLTIWNGDGRTRKEMLPKNMHLLMTGDINLLNVDNSTESFRRVVDSLSAADIVISNLECVLGMPEQAYSIQHEEFFANPFDGAEALHLGKIAAVGLANNINYGARNILGSIATLDKAGVPRTGAGANIEAARKSMIIERGVRKYGFLQRTSVY</sequence>
<protein>
    <recommendedName>
        <fullName evidence="3">Capsule synthesis protein CapA domain-containing protein</fullName>
    </recommendedName>
</protein>
<dbReference type="InterPro" id="IPR007400">
    <property type="entry name" value="PrpF-like"/>
</dbReference>
<comment type="caution">
    <text evidence="4">The sequence shown here is derived from an EMBL/GenBank/DDBJ whole genome shotgun (WGS) entry which is preliminary data.</text>
</comment>
<evidence type="ECO:0000256" key="2">
    <source>
        <dbReference type="ARBA" id="ARBA00023235"/>
    </source>
</evidence>
<dbReference type="InterPro" id="IPR019079">
    <property type="entry name" value="Capsule_synth_CapA"/>
</dbReference>
<proteinExistence type="inferred from homology"/>
<dbReference type="SUPFAM" id="SSF54506">
    <property type="entry name" value="Diaminopimelate epimerase-like"/>
    <property type="match status" value="2"/>
</dbReference>
<keyword evidence="5" id="KW-1185">Reference proteome</keyword>
<dbReference type="EMBL" id="ABDG02000020">
    <property type="protein sequence ID" value="EHK47838.1"/>
    <property type="molecule type" value="Genomic_DNA"/>
</dbReference>
<dbReference type="Proteomes" id="UP000005426">
    <property type="component" value="Unassembled WGS sequence"/>
</dbReference>
<dbReference type="PANTHER" id="PTHR43709:SF2">
    <property type="entry name" value="DUF453 DOMAIN PROTEIN (AFU_ORTHOLOGUE AFUA_6G00360)"/>
    <property type="match status" value="1"/>
</dbReference>